<keyword evidence="4" id="KW-1185">Reference proteome</keyword>
<dbReference type="Pfam" id="PF00134">
    <property type="entry name" value="Cyclin_N"/>
    <property type="match status" value="1"/>
</dbReference>
<dbReference type="Gene3D" id="1.10.472.10">
    <property type="entry name" value="Cyclin-like"/>
    <property type="match status" value="1"/>
</dbReference>
<comment type="similarity">
    <text evidence="1">Belongs to the cyclin family.</text>
</comment>
<accession>A0ABN9UF37</accession>
<feature type="domain" description="Cyclin-like" evidence="2">
    <location>
        <begin position="47"/>
        <end position="131"/>
    </location>
</feature>
<dbReference type="SMART" id="SM00385">
    <property type="entry name" value="CYCLIN"/>
    <property type="match status" value="1"/>
</dbReference>
<protein>
    <recommendedName>
        <fullName evidence="2">Cyclin-like domain-containing protein</fullName>
    </recommendedName>
</protein>
<comment type="caution">
    <text evidence="3">The sequence shown here is derived from an EMBL/GenBank/DDBJ whole genome shotgun (WGS) entry which is preliminary data.</text>
</comment>
<dbReference type="EMBL" id="CAUYUJ010015786">
    <property type="protein sequence ID" value="CAK0858099.1"/>
    <property type="molecule type" value="Genomic_DNA"/>
</dbReference>
<organism evidence="3 4">
    <name type="scientific">Prorocentrum cordatum</name>
    <dbReference type="NCBI Taxonomy" id="2364126"/>
    <lineage>
        <taxon>Eukaryota</taxon>
        <taxon>Sar</taxon>
        <taxon>Alveolata</taxon>
        <taxon>Dinophyceae</taxon>
        <taxon>Prorocentrales</taxon>
        <taxon>Prorocentraceae</taxon>
        <taxon>Prorocentrum</taxon>
    </lineage>
</organism>
<evidence type="ECO:0000313" key="4">
    <source>
        <dbReference type="Proteomes" id="UP001189429"/>
    </source>
</evidence>
<dbReference type="SUPFAM" id="SSF47954">
    <property type="entry name" value="Cyclin-like"/>
    <property type="match status" value="1"/>
</dbReference>
<dbReference type="PANTHER" id="PTHR10177">
    <property type="entry name" value="CYCLINS"/>
    <property type="match status" value="1"/>
</dbReference>
<dbReference type="InterPro" id="IPR039361">
    <property type="entry name" value="Cyclin"/>
</dbReference>
<keyword evidence="1" id="KW-0195">Cyclin</keyword>
<evidence type="ECO:0000256" key="1">
    <source>
        <dbReference type="RuleBase" id="RU000383"/>
    </source>
</evidence>
<dbReference type="InterPro" id="IPR006671">
    <property type="entry name" value="Cyclin_N"/>
</dbReference>
<gene>
    <name evidence="3" type="ORF">PCOR1329_LOCUS47989</name>
</gene>
<evidence type="ECO:0000313" key="3">
    <source>
        <dbReference type="EMBL" id="CAK0858099.1"/>
    </source>
</evidence>
<evidence type="ECO:0000259" key="2">
    <source>
        <dbReference type="SMART" id="SM00385"/>
    </source>
</evidence>
<reference evidence="3" key="1">
    <citation type="submission" date="2023-10" db="EMBL/GenBank/DDBJ databases">
        <authorList>
            <person name="Chen Y."/>
            <person name="Shah S."/>
            <person name="Dougan E. K."/>
            <person name="Thang M."/>
            <person name="Chan C."/>
        </authorList>
    </citation>
    <scope>NUCLEOTIDE SEQUENCE [LARGE SCALE GENOMIC DNA]</scope>
</reference>
<dbReference type="Proteomes" id="UP001189429">
    <property type="component" value="Unassembled WGS sequence"/>
</dbReference>
<sequence>QGVCWHAAVLRPGPGRAAARRSFGEADMRSAAGQHSVEADLRADTVDWMMSTHQASNLALPAIFLAVQLLDRCLALSQVEPERQLVLGAACLVLAAKFEEYNAPDLSFVAEVAGNQFTVAQVLEMELWALRTRAHCVSVLCTLCARARSRTRERAWPYAGVNLHARSRA</sequence>
<name>A0ABN9UF37_9DINO</name>
<dbReference type="InterPro" id="IPR013763">
    <property type="entry name" value="Cyclin-like_dom"/>
</dbReference>
<dbReference type="InterPro" id="IPR036915">
    <property type="entry name" value="Cyclin-like_sf"/>
</dbReference>
<proteinExistence type="inferred from homology"/>
<feature type="non-terminal residue" evidence="3">
    <location>
        <position position="1"/>
    </location>
</feature>